<evidence type="ECO:0000313" key="1">
    <source>
        <dbReference type="EMBL" id="VDK81115.1"/>
    </source>
</evidence>
<organism evidence="1 2">
    <name type="scientific">Cylicostephanus goldi</name>
    <name type="common">Nematode worm</name>
    <dbReference type="NCBI Taxonomy" id="71465"/>
    <lineage>
        <taxon>Eukaryota</taxon>
        <taxon>Metazoa</taxon>
        <taxon>Ecdysozoa</taxon>
        <taxon>Nematoda</taxon>
        <taxon>Chromadorea</taxon>
        <taxon>Rhabditida</taxon>
        <taxon>Rhabditina</taxon>
        <taxon>Rhabditomorpha</taxon>
        <taxon>Strongyloidea</taxon>
        <taxon>Strongylidae</taxon>
        <taxon>Cylicostephanus</taxon>
    </lineage>
</organism>
<evidence type="ECO:0000313" key="2">
    <source>
        <dbReference type="Proteomes" id="UP000271889"/>
    </source>
</evidence>
<dbReference type="Proteomes" id="UP000271889">
    <property type="component" value="Unassembled WGS sequence"/>
</dbReference>
<reference evidence="1 2" key="1">
    <citation type="submission" date="2018-11" db="EMBL/GenBank/DDBJ databases">
        <authorList>
            <consortium name="Pathogen Informatics"/>
        </authorList>
    </citation>
    <scope>NUCLEOTIDE SEQUENCE [LARGE SCALE GENOMIC DNA]</scope>
</reference>
<name>A0A3P6TJI2_CYLGO</name>
<proteinExistence type="predicted"/>
<dbReference type="AlphaFoldDB" id="A0A3P6TJI2"/>
<dbReference type="EMBL" id="UYRV01027527">
    <property type="protein sequence ID" value="VDK81115.1"/>
    <property type="molecule type" value="Genomic_DNA"/>
</dbReference>
<sequence>MGEHSTLMSSSVAYKIALCSLYLKLLKGAFVLPSLNEFVARRFQMDVEGETLAMARLPYVEKVIKPLLQRFEMMIRRLHSEICQEKAQRTIALNGSQVE</sequence>
<gene>
    <name evidence="1" type="ORF">CGOC_LOCUS7788</name>
</gene>
<protein>
    <submittedName>
        <fullName evidence="1">Uncharacterized protein</fullName>
    </submittedName>
</protein>
<keyword evidence="2" id="KW-1185">Reference proteome</keyword>
<accession>A0A3P6TJI2</accession>